<dbReference type="AlphaFoldDB" id="A0A819XVZ6"/>
<gene>
    <name evidence="2" type="ORF">OTI717_LOCUS36142</name>
</gene>
<organism evidence="2 3">
    <name type="scientific">Rotaria sordida</name>
    <dbReference type="NCBI Taxonomy" id="392033"/>
    <lineage>
        <taxon>Eukaryota</taxon>
        <taxon>Metazoa</taxon>
        <taxon>Spiralia</taxon>
        <taxon>Gnathifera</taxon>
        <taxon>Rotifera</taxon>
        <taxon>Eurotatoria</taxon>
        <taxon>Bdelloidea</taxon>
        <taxon>Philodinida</taxon>
        <taxon>Philodinidae</taxon>
        <taxon>Rotaria</taxon>
    </lineage>
</organism>
<protein>
    <submittedName>
        <fullName evidence="2">Uncharacterized protein</fullName>
    </submittedName>
</protein>
<feature type="non-terminal residue" evidence="2">
    <location>
        <position position="567"/>
    </location>
</feature>
<feature type="coiled-coil region" evidence="1">
    <location>
        <begin position="66"/>
        <end position="100"/>
    </location>
</feature>
<feature type="coiled-coil region" evidence="1">
    <location>
        <begin position="406"/>
        <end position="433"/>
    </location>
</feature>
<proteinExistence type="predicted"/>
<evidence type="ECO:0000256" key="1">
    <source>
        <dbReference type="SAM" id="Coils"/>
    </source>
</evidence>
<reference evidence="2" key="1">
    <citation type="submission" date="2021-02" db="EMBL/GenBank/DDBJ databases">
        <authorList>
            <person name="Nowell W R."/>
        </authorList>
    </citation>
    <scope>NUCLEOTIDE SEQUENCE</scope>
</reference>
<name>A0A819XVZ6_9BILA</name>
<keyword evidence="1" id="KW-0175">Coiled coil</keyword>
<dbReference type="EMBL" id="CAJOAX010014914">
    <property type="protein sequence ID" value="CAF4149243.1"/>
    <property type="molecule type" value="Genomic_DNA"/>
</dbReference>
<feature type="non-terminal residue" evidence="2">
    <location>
        <position position="1"/>
    </location>
</feature>
<accession>A0A819XVZ6</accession>
<evidence type="ECO:0000313" key="2">
    <source>
        <dbReference type="EMBL" id="CAF4149243.1"/>
    </source>
</evidence>
<sequence length="567" mass="66605">QQLQIFDQQFLHDYTATDLVRQRLQHMTNTLTSVEKFHLHLLSPSSSTDTTVIERAQHLLSFHEQLKTITQKKINELNQIEKYSNEIISCQQTLQNLIDTCSIRLQTFHNEKSKNEIYIKRITTAFEDHRNRLNDLVIKAKDLKTKLSDECLSKELIKILMDKIDQMFNDAERCSINLIQIETECHHIQELIIEQKESIQNIQQSLIKIEQTIDGFMLKHSIEEKLLQKEELKHLQQECFECSSRLIQINERLTNNHIDDGQMVMIVNETKQKCDELVKNIQHLLLSCDEIIHKQTTFDETYNDVRKSIESLHEKYQSSLELDSGVAELSALLSECDSLRDRLDFMTSSYNTIDTQLRTHHSSISTTTSNSNNNNSLLLSSSVHNHTMKAMLQQTKDEFNRLVQTLRSSKQTIESKQQRLQTLNKQLNDIEHEYELIIVTIKLPDIEEIIKDDQYEYKDECQRKRLTIQDIEPKQNHLQIISNEANELNDLQLVSNAKRLISQFDHLRRDLTIHLDESERRYQILQKFTNDCSLLQQSLQIIQNQLSPILDTYGDKEILEDKLKKLI</sequence>
<dbReference type="Proteomes" id="UP000663823">
    <property type="component" value="Unassembled WGS sequence"/>
</dbReference>
<comment type="caution">
    <text evidence="2">The sequence shown here is derived from an EMBL/GenBank/DDBJ whole genome shotgun (WGS) entry which is preliminary data.</text>
</comment>
<evidence type="ECO:0000313" key="3">
    <source>
        <dbReference type="Proteomes" id="UP000663823"/>
    </source>
</evidence>